<dbReference type="InterPro" id="IPR029030">
    <property type="entry name" value="Caspase-like_dom_sf"/>
</dbReference>
<dbReference type="AlphaFoldDB" id="X6PE68"/>
<dbReference type="Proteomes" id="UP000023152">
    <property type="component" value="Unassembled WGS sequence"/>
</dbReference>
<dbReference type="SUPFAM" id="SSF52129">
    <property type="entry name" value="Caspase-like"/>
    <property type="match status" value="1"/>
</dbReference>
<dbReference type="Pfam" id="PF00656">
    <property type="entry name" value="Peptidase_C14"/>
    <property type="match status" value="1"/>
</dbReference>
<proteinExistence type="predicted"/>
<protein>
    <submittedName>
        <fullName evidence="2">Caspase-1</fullName>
    </submittedName>
</protein>
<dbReference type="GO" id="GO:0006508">
    <property type="term" value="P:proteolysis"/>
    <property type="evidence" value="ECO:0007669"/>
    <property type="project" value="InterPro"/>
</dbReference>
<keyword evidence="3" id="KW-1185">Reference proteome</keyword>
<dbReference type="OrthoDB" id="6116485at2759"/>
<dbReference type="Gene3D" id="3.40.50.1460">
    <property type="match status" value="1"/>
</dbReference>
<evidence type="ECO:0000313" key="3">
    <source>
        <dbReference type="Proteomes" id="UP000023152"/>
    </source>
</evidence>
<dbReference type="PANTHER" id="PTHR22576:SF37">
    <property type="entry name" value="MUCOSA-ASSOCIATED LYMPHOID TISSUE LYMPHOMA TRANSLOCATION PROTEIN 1"/>
    <property type="match status" value="1"/>
</dbReference>
<dbReference type="PROSITE" id="PS50208">
    <property type="entry name" value="CASPASE_P20"/>
    <property type="match status" value="1"/>
</dbReference>
<reference evidence="2 3" key="1">
    <citation type="journal article" date="2013" name="Curr. Biol.">
        <title>The Genome of the Foraminiferan Reticulomyxa filosa.</title>
        <authorList>
            <person name="Glockner G."/>
            <person name="Hulsmann N."/>
            <person name="Schleicher M."/>
            <person name="Noegel A.A."/>
            <person name="Eichinger L."/>
            <person name="Gallinger C."/>
            <person name="Pawlowski J."/>
            <person name="Sierra R."/>
            <person name="Euteneuer U."/>
            <person name="Pillet L."/>
            <person name="Moustafa A."/>
            <person name="Platzer M."/>
            <person name="Groth M."/>
            <person name="Szafranski K."/>
            <person name="Schliwa M."/>
        </authorList>
    </citation>
    <scope>NUCLEOTIDE SEQUENCE [LARGE SCALE GENOMIC DNA]</scope>
</reference>
<dbReference type="InterPro" id="IPR001309">
    <property type="entry name" value="Pept_C14_p20"/>
</dbReference>
<dbReference type="InterPro" id="IPR011600">
    <property type="entry name" value="Pept_C14_caspase"/>
</dbReference>
<sequence>KLHKNKKQYDALIIIISGHGDEGDVLVTSDGEYLPIDEIKSSFDCNRMGSLKNCPKIFIIDICRGSNVPQIASVIQIKGKGKEQNNIHNNNGFLMIWSTTKGYQVGDLSLFSETMKNTIISKYKIGYPLSQMLREVRENIKKKGGGEWYCVESQDTIDYDISFQQRKRSCVMLIQKSDLTNYKKWIIRLFERIKNKIITS</sequence>
<feature type="domain" description="Caspase family p20" evidence="1">
    <location>
        <begin position="1"/>
        <end position="67"/>
    </location>
</feature>
<feature type="non-terminal residue" evidence="2">
    <location>
        <position position="1"/>
    </location>
</feature>
<dbReference type="InterPro" id="IPR052039">
    <property type="entry name" value="Caspase-related_regulators"/>
</dbReference>
<dbReference type="EMBL" id="ASPP01001133">
    <property type="protein sequence ID" value="ETO35972.1"/>
    <property type="molecule type" value="Genomic_DNA"/>
</dbReference>
<organism evidence="2 3">
    <name type="scientific">Reticulomyxa filosa</name>
    <dbReference type="NCBI Taxonomy" id="46433"/>
    <lineage>
        <taxon>Eukaryota</taxon>
        <taxon>Sar</taxon>
        <taxon>Rhizaria</taxon>
        <taxon>Retaria</taxon>
        <taxon>Foraminifera</taxon>
        <taxon>Monothalamids</taxon>
        <taxon>Reticulomyxidae</taxon>
        <taxon>Reticulomyxa</taxon>
    </lineage>
</organism>
<dbReference type="GO" id="GO:0004197">
    <property type="term" value="F:cysteine-type endopeptidase activity"/>
    <property type="evidence" value="ECO:0007669"/>
    <property type="project" value="InterPro"/>
</dbReference>
<accession>X6PE68</accession>
<comment type="caution">
    <text evidence="2">The sequence shown here is derived from an EMBL/GenBank/DDBJ whole genome shotgun (WGS) entry which is preliminary data.</text>
</comment>
<evidence type="ECO:0000313" key="2">
    <source>
        <dbReference type="EMBL" id="ETO35972.1"/>
    </source>
</evidence>
<gene>
    <name evidence="2" type="ORF">RFI_01090</name>
</gene>
<dbReference type="PANTHER" id="PTHR22576">
    <property type="entry name" value="MUCOSA ASSOCIATED LYMPHOID TISSUE LYMPHOMA TRANSLOCATION PROTEIN 1/PARACASPASE"/>
    <property type="match status" value="1"/>
</dbReference>
<evidence type="ECO:0000259" key="1">
    <source>
        <dbReference type="PROSITE" id="PS50208"/>
    </source>
</evidence>
<name>X6PE68_RETFI</name>